<gene>
    <name evidence="1" type="ORF">SAMN04515656_104113</name>
</gene>
<dbReference type="RefSeq" id="WP_090305204.1">
    <property type="nucleotide sequence ID" value="NZ_FNRK01000004.1"/>
</dbReference>
<organism evidence="1 2">
    <name type="scientific">Eubacterium aggregans</name>
    <dbReference type="NCBI Taxonomy" id="81409"/>
    <lineage>
        <taxon>Bacteria</taxon>
        <taxon>Bacillati</taxon>
        <taxon>Bacillota</taxon>
        <taxon>Clostridia</taxon>
        <taxon>Eubacteriales</taxon>
        <taxon>Eubacteriaceae</taxon>
        <taxon>Eubacterium</taxon>
    </lineage>
</organism>
<accession>A0A1H3YTZ4</accession>
<dbReference type="AlphaFoldDB" id="A0A1H3YTZ4"/>
<evidence type="ECO:0000313" key="1">
    <source>
        <dbReference type="EMBL" id="SEA15023.1"/>
    </source>
</evidence>
<proteinExistence type="predicted"/>
<dbReference type="Proteomes" id="UP000199394">
    <property type="component" value="Unassembled WGS sequence"/>
</dbReference>
<sequence length="62" mass="7355">MKKKIKELERRVKRLERMIYRQANQDLKALSESDCCAGDLLTIEDIIQCKMHEKSQSFNIVK</sequence>
<name>A0A1H3YTZ4_9FIRM</name>
<evidence type="ECO:0000313" key="2">
    <source>
        <dbReference type="Proteomes" id="UP000199394"/>
    </source>
</evidence>
<dbReference type="EMBL" id="FNRK01000004">
    <property type="protein sequence ID" value="SEA15023.1"/>
    <property type="molecule type" value="Genomic_DNA"/>
</dbReference>
<protein>
    <submittedName>
        <fullName evidence="1">Uncharacterized protein</fullName>
    </submittedName>
</protein>
<reference evidence="1 2" key="1">
    <citation type="submission" date="2016-10" db="EMBL/GenBank/DDBJ databases">
        <authorList>
            <person name="de Groot N.N."/>
        </authorList>
    </citation>
    <scope>NUCLEOTIDE SEQUENCE [LARGE SCALE GENOMIC DNA]</scope>
    <source>
        <strain evidence="1 2">SR12</strain>
    </source>
</reference>
<keyword evidence="2" id="KW-1185">Reference proteome</keyword>